<evidence type="ECO:0000256" key="4">
    <source>
        <dbReference type="HAMAP-Rule" id="MF_00149"/>
    </source>
</evidence>
<dbReference type="OrthoDB" id="9763467at2"/>
<keyword evidence="2 4" id="KW-0227">DNA damage</keyword>
<evidence type="ECO:0000313" key="7">
    <source>
        <dbReference type="EMBL" id="KEJ91828.1"/>
    </source>
</evidence>
<dbReference type="InterPro" id="IPR020568">
    <property type="entry name" value="Ribosomal_Su5_D2-typ_SF"/>
</dbReference>
<evidence type="ECO:0000256" key="3">
    <source>
        <dbReference type="ARBA" id="ARBA00023204"/>
    </source>
</evidence>
<reference evidence="7 8" key="1">
    <citation type="submission" date="2014-04" db="EMBL/GenBank/DDBJ databases">
        <title>Draft Genome Sequence of Synergistes jonesii.</title>
        <authorList>
            <person name="Coil D.A."/>
            <person name="Eisen J.A."/>
            <person name="Holland-Moritz H.E."/>
        </authorList>
    </citation>
    <scope>NUCLEOTIDE SEQUENCE [LARGE SCALE GENOMIC DNA]</scope>
    <source>
        <strain evidence="7 8">78-1</strain>
    </source>
</reference>
<dbReference type="SUPFAM" id="SSF54211">
    <property type="entry name" value="Ribosomal protein S5 domain 2-like"/>
    <property type="match status" value="1"/>
</dbReference>
<keyword evidence="3 4" id="KW-0234">DNA repair</keyword>
<dbReference type="SUPFAM" id="SSF118116">
    <property type="entry name" value="DNA mismatch repair protein MutL"/>
    <property type="match status" value="1"/>
</dbReference>
<evidence type="ECO:0000256" key="1">
    <source>
        <dbReference type="ARBA" id="ARBA00006082"/>
    </source>
</evidence>
<dbReference type="STRING" id="2754.EH55_07620"/>
<dbReference type="Gene3D" id="3.30.230.10">
    <property type="match status" value="1"/>
</dbReference>
<dbReference type="InterPro" id="IPR036890">
    <property type="entry name" value="HATPase_C_sf"/>
</dbReference>
<dbReference type="CDD" id="cd16926">
    <property type="entry name" value="HATPase_MutL-MLH-PMS-like"/>
    <property type="match status" value="1"/>
</dbReference>
<feature type="domain" description="DNA mismatch repair protein S5" evidence="6">
    <location>
        <begin position="207"/>
        <end position="316"/>
    </location>
</feature>
<dbReference type="Proteomes" id="UP000027665">
    <property type="component" value="Unassembled WGS sequence"/>
</dbReference>
<dbReference type="InterPro" id="IPR013507">
    <property type="entry name" value="DNA_mismatch_S5_2-like"/>
</dbReference>
<dbReference type="InterPro" id="IPR042120">
    <property type="entry name" value="MutL_C_dimsub"/>
</dbReference>
<dbReference type="PATRIC" id="fig|2754.20.peg.1026"/>
<dbReference type="InterPro" id="IPR014721">
    <property type="entry name" value="Ribsml_uS5_D2-typ_fold_subgr"/>
</dbReference>
<protein>
    <recommendedName>
        <fullName evidence="4">DNA mismatch repair protein MutL</fullName>
    </recommendedName>
</protein>
<dbReference type="Gene3D" id="3.30.565.10">
    <property type="entry name" value="Histidine kinase-like ATPase, C-terminal domain"/>
    <property type="match status" value="1"/>
</dbReference>
<keyword evidence="8" id="KW-1185">Reference proteome</keyword>
<comment type="similarity">
    <text evidence="1 4">Belongs to the DNA mismatch repair MutL/HexB family.</text>
</comment>
<comment type="caution">
    <text evidence="7">The sequence shown here is derived from an EMBL/GenBank/DDBJ whole genome shotgun (WGS) entry which is preliminary data.</text>
</comment>
<dbReference type="Pfam" id="PF08676">
    <property type="entry name" value="MutL_C"/>
    <property type="match status" value="1"/>
</dbReference>
<dbReference type="HAMAP" id="MF_00149">
    <property type="entry name" value="DNA_mis_repair"/>
    <property type="match status" value="1"/>
</dbReference>
<dbReference type="SMART" id="SM01340">
    <property type="entry name" value="DNA_mis_repair"/>
    <property type="match status" value="1"/>
</dbReference>
<dbReference type="InterPro" id="IPR037198">
    <property type="entry name" value="MutL_C_sf"/>
</dbReference>
<evidence type="ECO:0000259" key="5">
    <source>
        <dbReference type="SMART" id="SM00853"/>
    </source>
</evidence>
<dbReference type="Gene3D" id="3.30.1540.20">
    <property type="entry name" value="MutL, C-terminal domain, dimerisation subdomain"/>
    <property type="match status" value="1"/>
</dbReference>
<dbReference type="Pfam" id="PF13589">
    <property type="entry name" value="HATPase_c_3"/>
    <property type="match status" value="1"/>
</dbReference>
<dbReference type="eggNOG" id="COG0323">
    <property type="taxonomic scope" value="Bacteria"/>
</dbReference>
<dbReference type="GO" id="GO:0032300">
    <property type="term" value="C:mismatch repair complex"/>
    <property type="evidence" value="ECO:0007669"/>
    <property type="project" value="InterPro"/>
</dbReference>
<dbReference type="GO" id="GO:0016887">
    <property type="term" value="F:ATP hydrolysis activity"/>
    <property type="evidence" value="ECO:0007669"/>
    <property type="project" value="InterPro"/>
</dbReference>
<dbReference type="Gene3D" id="3.30.1370.100">
    <property type="entry name" value="MutL, C-terminal domain, regulatory subdomain"/>
    <property type="match status" value="1"/>
</dbReference>
<dbReference type="CDD" id="cd00782">
    <property type="entry name" value="MutL_Trans"/>
    <property type="match status" value="1"/>
</dbReference>
<dbReference type="PANTHER" id="PTHR10073">
    <property type="entry name" value="DNA MISMATCH REPAIR PROTEIN MLH, PMS, MUTL"/>
    <property type="match status" value="1"/>
</dbReference>
<dbReference type="InterPro" id="IPR014790">
    <property type="entry name" value="MutL_C"/>
</dbReference>
<evidence type="ECO:0000256" key="2">
    <source>
        <dbReference type="ARBA" id="ARBA00022763"/>
    </source>
</evidence>
<accession>A0A073IN90</accession>
<comment type="function">
    <text evidence="4">This protein is involved in the repair of mismatches in DNA. It is required for dam-dependent methyl-directed DNA mismatch repair. May act as a 'molecular matchmaker', a protein that promotes the formation of a stable complex between two or more DNA-binding proteins in an ATP-dependent manner without itself being part of a final effector complex.</text>
</comment>
<dbReference type="GO" id="GO:0005524">
    <property type="term" value="F:ATP binding"/>
    <property type="evidence" value="ECO:0007669"/>
    <property type="project" value="InterPro"/>
</dbReference>
<dbReference type="InterPro" id="IPR042121">
    <property type="entry name" value="MutL_C_regsub"/>
</dbReference>
<dbReference type="GeneID" id="90984108"/>
<dbReference type="SUPFAM" id="SSF55874">
    <property type="entry name" value="ATPase domain of HSP90 chaperone/DNA topoisomerase II/histidine kinase"/>
    <property type="match status" value="1"/>
</dbReference>
<evidence type="ECO:0000259" key="6">
    <source>
        <dbReference type="SMART" id="SM01340"/>
    </source>
</evidence>
<dbReference type="NCBIfam" id="TIGR00585">
    <property type="entry name" value="mutl"/>
    <property type="match status" value="1"/>
</dbReference>
<feature type="domain" description="MutL C-terminal dimerisation" evidence="5">
    <location>
        <begin position="392"/>
        <end position="529"/>
    </location>
</feature>
<dbReference type="FunFam" id="3.30.565.10:FF:000003">
    <property type="entry name" value="DNA mismatch repair endonuclease MutL"/>
    <property type="match status" value="1"/>
</dbReference>
<name>A0A073IN90_9BACT</name>
<dbReference type="PANTHER" id="PTHR10073:SF12">
    <property type="entry name" value="DNA MISMATCH REPAIR PROTEIN MLH1"/>
    <property type="match status" value="1"/>
</dbReference>
<dbReference type="GO" id="GO:0030983">
    <property type="term" value="F:mismatched DNA binding"/>
    <property type="evidence" value="ECO:0007669"/>
    <property type="project" value="InterPro"/>
</dbReference>
<dbReference type="GO" id="GO:0006298">
    <property type="term" value="P:mismatch repair"/>
    <property type="evidence" value="ECO:0007669"/>
    <property type="project" value="UniProtKB-UniRule"/>
</dbReference>
<dbReference type="GO" id="GO:0140664">
    <property type="term" value="F:ATP-dependent DNA damage sensor activity"/>
    <property type="evidence" value="ECO:0007669"/>
    <property type="project" value="InterPro"/>
</dbReference>
<evidence type="ECO:0000313" key="8">
    <source>
        <dbReference type="Proteomes" id="UP000027665"/>
    </source>
</evidence>
<gene>
    <name evidence="4" type="primary">mutL</name>
    <name evidence="7" type="ORF">EH55_07620</name>
</gene>
<dbReference type="SMART" id="SM00853">
    <property type="entry name" value="MutL_C"/>
    <property type="match status" value="1"/>
</dbReference>
<dbReference type="RefSeq" id="WP_037977204.1">
    <property type="nucleotide sequence ID" value="NZ_JMKI01000037.1"/>
</dbReference>
<dbReference type="AlphaFoldDB" id="A0A073IN90"/>
<proteinExistence type="inferred from homology"/>
<organism evidence="7 8">
    <name type="scientific">Synergistes jonesii</name>
    <dbReference type="NCBI Taxonomy" id="2754"/>
    <lineage>
        <taxon>Bacteria</taxon>
        <taxon>Thermotogati</taxon>
        <taxon>Synergistota</taxon>
        <taxon>Synergistia</taxon>
        <taxon>Synergistales</taxon>
        <taxon>Synergistaceae</taxon>
        <taxon>Synergistes</taxon>
    </lineage>
</organism>
<dbReference type="EMBL" id="JMKI01000037">
    <property type="protein sequence ID" value="KEJ91828.1"/>
    <property type="molecule type" value="Genomic_DNA"/>
</dbReference>
<dbReference type="InterPro" id="IPR002099">
    <property type="entry name" value="MutL/Mlh/PMS"/>
</dbReference>
<dbReference type="InterPro" id="IPR038973">
    <property type="entry name" value="MutL/Mlh/Pms-like"/>
</dbReference>
<sequence>MIKKLAADISMRIAAGEVIERPSSLAKELIENSLDAGARSISIQTEQGGKNSFVIEDDGCGIAFEELPLALERYATSKISDIEDLERISTLGYRGEALASIAAVSRMEIRSRARGAESGGVIRCEAGEITLHSETPAKSGTRVQIDDLFFNLPARRKFLKTSSAELRRIVQIVNDYALIHPEVAFRLSEENRKILEYGNAESVDECLLRRWGRQTRIYRSQAQSGALSVRIWWNPAPDSRRIAVTLFVNGRRVQDAAVRAAIVSQDAASYGEWLVLIELPAQEVDVNIHPTKEEIRFRRSGDVFKTVYDCAKALFAQRLSINTGPAAACGAQRGAGGLPPQSAPQEWSFYKKERWRAATPLSPAAVENIFTPAAGAEGAAIASEFTIEGKNYIGQSARGFLIFDFPDALCIIDPHAAHERILYEEICAAFSENAALQQLTLPQEVPQAVAAEAELYRGELEKLGFLIKEGKVTAVPAIKGKGHLSPIDMLRSALRGIETESDPAKRDREVWWRMARLACRDAVKLGRRFEREEAEELLARLERCETPYTCPHGRPTVFLIENKKLFEWFER</sequence>
<dbReference type="InterPro" id="IPR020667">
    <property type="entry name" value="DNA_mismatch_repair_MutL"/>
</dbReference>
<dbReference type="Pfam" id="PF01119">
    <property type="entry name" value="DNA_mis_repair"/>
    <property type="match status" value="1"/>
</dbReference>